<evidence type="ECO:0000313" key="8">
    <source>
        <dbReference type="EMBL" id="KAL3499239.1"/>
    </source>
</evidence>
<evidence type="ECO:0000259" key="7">
    <source>
        <dbReference type="Pfam" id="PF03106"/>
    </source>
</evidence>
<feature type="compositionally biased region" description="Basic and acidic residues" evidence="6">
    <location>
        <begin position="7"/>
        <end position="16"/>
    </location>
</feature>
<dbReference type="GO" id="GO:0003677">
    <property type="term" value="F:DNA binding"/>
    <property type="evidence" value="ECO:0007669"/>
    <property type="project" value="UniProtKB-KW"/>
</dbReference>
<dbReference type="Pfam" id="PF03106">
    <property type="entry name" value="WRKY"/>
    <property type="match status" value="1"/>
</dbReference>
<dbReference type="AlphaFoldDB" id="A0ABD2XYF0"/>
<feature type="domain" description="WRKY" evidence="7">
    <location>
        <begin position="122"/>
        <end position="142"/>
    </location>
</feature>
<keyword evidence="2" id="KW-0805">Transcription regulation</keyword>
<evidence type="ECO:0000256" key="5">
    <source>
        <dbReference type="ARBA" id="ARBA00023242"/>
    </source>
</evidence>
<accession>A0ABD2XYF0</accession>
<proteinExistence type="predicted"/>
<keyword evidence="5" id="KW-0539">Nucleus</keyword>
<reference evidence="8 9" key="1">
    <citation type="submission" date="2024-11" db="EMBL/GenBank/DDBJ databases">
        <title>A near-complete genome assembly of Cinchona calisaya.</title>
        <authorList>
            <person name="Lian D.C."/>
            <person name="Zhao X.W."/>
            <person name="Wei L."/>
        </authorList>
    </citation>
    <scope>NUCLEOTIDE SEQUENCE [LARGE SCALE GENOMIC DNA]</scope>
    <source>
        <tissue evidence="8">Nenye</tissue>
    </source>
</reference>
<comment type="subcellular location">
    <subcellularLocation>
        <location evidence="1">Nucleus</location>
    </subcellularLocation>
</comment>
<protein>
    <recommendedName>
        <fullName evidence="7">WRKY domain-containing protein</fullName>
    </recommendedName>
</protein>
<evidence type="ECO:0000256" key="2">
    <source>
        <dbReference type="ARBA" id="ARBA00023015"/>
    </source>
</evidence>
<evidence type="ECO:0000256" key="4">
    <source>
        <dbReference type="ARBA" id="ARBA00023163"/>
    </source>
</evidence>
<evidence type="ECO:0000256" key="3">
    <source>
        <dbReference type="ARBA" id="ARBA00023125"/>
    </source>
</evidence>
<dbReference type="SUPFAM" id="SSF118290">
    <property type="entry name" value="WRKY DNA-binding domain"/>
    <property type="match status" value="1"/>
</dbReference>
<keyword evidence="4" id="KW-0804">Transcription</keyword>
<organism evidence="8 9">
    <name type="scientific">Cinchona calisaya</name>
    <dbReference type="NCBI Taxonomy" id="153742"/>
    <lineage>
        <taxon>Eukaryota</taxon>
        <taxon>Viridiplantae</taxon>
        <taxon>Streptophyta</taxon>
        <taxon>Embryophyta</taxon>
        <taxon>Tracheophyta</taxon>
        <taxon>Spermatophyta</taxon>
        <taxon>Magnoliopsida</taxon>
        <taxon>eudicotyledons</taxon>
        <taxon>Gunneridae</taxon>
        <taxon>Pentapetalae</taxon>
        <taxon>asterids</taxon>
        <taxon>lamiids</taxon>
        <taxon>Gentianales</taxon>
        <taxon>Rubiaceae</taxon>
        <taxon>Cinchonoideae</taxon>
        <taxon>Cinchoneae</taxon>
        <taxon>Cinchona</taxon>
    </lineage>
</organism>
<dbReference type="Gene3D" id="2.20.25.80">
    <property type="entry name" value="WRKY domain"/>
    <property type="match status" value="1"/>
</dbReference>
<sequence length="189" mass="21745">MEVSEEEVMKPDDNHKRSLSMSSDTFLLEKTRKLLRGNNTESSQSCSINSPLWINSQLALSVQSTHRLENRLEVQSQPRPLAYGEAESSISVTGCNQIEHFNKNFEDYQDVTPEFELGGPPDDDCSWRKYGQKDVLVNKNPRLITGDRWKKREADLVEGELPGWPVITGKTTKAWEQEEEDGLWWWVCD</sequence>
<comment type="caution">
    <text evidence="8">The sequence shown here is derived from an EMBL/GenBank/DDBJ whole genome shotgun (WGS) entry which is preliminary data.</text>
</comment>
<dbReference type="InterPro" id="IPR036576">
    <property type="entry name" value="WRKY_dom_sf"/>
</dbReference>
<keyword evidence="9" id="KW-1185">Reference proteome</keyword>
<keyword evidence="3" id="KW-0238">DNA-binding</keyword>
<dbReference type="Proteomes" id="UP001630127">
    <property type="component" value="Unassembled WGS sequence"/>
</dbReference>
<dbReference type="InterPro" id="IPR003657">
    <property type="entry name" value="WRKY_dom"/>
</dbReference>
<dbReference type="GO" id="GO:0005634">
    <property type="term" value="C:nucleus"/>
    <property type="evidence" value="ECO:0007669"/>
    <property type="project" value="UniProtKB-SubCell"/>
</dbReference>
<evidence type="ECO:0000313" key="9">
    <source>
        <dbReference type="Proteomes" id="UP001630127"/>
    </source>
</evidence>
<name>A0ABD2XYF0_9GENT</name>
<gene>
    <name evidence="8" type="ORF">ACH5RR_038332</name>
</gene>
<evidence type="ECO:0000256" key="6">
    <source>
        <dbReference type="SAM" id="MobiDB-lite"/>
    </source>
</evidence>
<evidence type="ECO:0000256" key="1">
    <source>
        <dbReference type="ARBA" id="ARBA00004123"/>
    </source>
</evidence>
<dbReference type="EMBL" id="JBJUIK010000016">
    <property type="protein sequence ID" value="KAL3499239.1"/>
    <property type="molecule type" value="Genomic_DNA"/>
</dbReference>
<feature type="region of interest" description="Disordered" evidence="6">
    <location>
        <begin position="1"/>
        <end position="22"/>
    </location>
</feature>